<reference evidence="1" key="1">
    <citation type="submission" date="2021-06" db="EMBL/GenBank/DDBJ databases">
        <authorList>
            <person name="Kallberg Y."/>
            <person name="Tangrot J."/>
            <person name="Rosling A."/>
        </authorList>
    </citation>
    <scope>NUCLEOTIDE SEQUENCE</scope>
    <source>
        <strain evidence="1">IN212</strain>
    </source>
</reference>
<dbReference type="EMBL" id="CAJVPZ010049958">
    <property type="protein sequence ID" value="CAG8776784.1"/>
    <property type="molecule type" value="Genomic_DNA"/>
</dbReference>
<gene>
    <name evidence="1" type="ORF">RFULGI_LOCUS15488</name>
</gene>
<organism evidence="1 2">
    <name type="scientific">Racocetra fulgida</name>
    <dbReference type="NCBI Taxonomy" id="60492"/>
    <lineage>
        <taxon>Eukaryota</taxon>
        <taxon>Fungi</taxon>
        <taxon>Fungi incertae sedis</taxon>
        <taxon>Mucoromycota</taxon>
        <taxon>Glomeromycotina</taxon>
        <taxon>Glomeromycetes</taxon>
        <taxon>Diversisporales</taxon>
        <taxon>Gigasporaceae</taxon>
        <taxon>Racocetra</taxon>
    </lineage>
</organism>
<dbReference type="AlphaFoldDB" id="A0A9N9NZ03"/>
<evidence type="ECO:0000313" key="1">
    <source>
        <dbReference type="EMBL" id="CAG8776784.1"/>
    </source>
</evidence>
<dbReference type="Proteomes" id="UP000789396">
    <property type="component" value="Unassembled WGS sequence"/>
</dbReference>
<proteinExistence type="predicted"/>
<accession>A0A9N9NZ03</accession>
<protein>
    <submittedName>
        <fullName evidence="1">12935_t:CDS:1</fullName>
    </submittedName>
</protein>
<sequence>MKDVTSSTMDKSHQELSEFSKTSLIYNEKIIQGNDKIKLLQDFNLCKGSKIYGNNLSPGEQILTEGGELISYVKKDMRVYTNRIPTNTLISKSVLRSSHNIEENHIRIHIPLLQIEYRNQIVTNEFTEVIEEALKRSDQISVHETLQNIFEKYGEYIVQNIDIGGALTVKSSLDDDLSISPVIEILKAQVYWVYDDVISGKVNVFDRIPFNDHFILKDAHNNDKRILYGYELKSWMEEYYENKNGYIISYNKVIPAYNLLKDEIKKNVKNALKSSNEST</sequence>
<keyword evidence="2" id="KW-1185">Reference proteome</keyword>
<name>A0A9N9NZ03_9GLOM</name>
<evidence type="ECO:0000313" key="2">
    <source>
        <dbReference type="Proteomes" id="UP000789396"/>
    </source>
</evidence>
<dbReference type="OrthoDB" id="2449940at2759"/>
<comment type="caution">
    <text evidence="1">The sequence shown here is derived from an EMBL/GenBank/DDBJ whole genome shotgun (WGS) entry which is preliminary data.</text>
</comment>